<comment type="similarity">
    <text evidence="3">Belongs to the SmpB family.</text>
</comment>
<feature type="compositionally biased region" description="Basic and acidic residues" evidence="4">
    <location>
        <begin position="132"/>
        <end position="155"/>
    </location>
</feature>
<dbReference type="InterPro" id="IPR020081">
    <property type="entry name" value="SsrA-bd_prot_CS"/>
</dbReference>
<dbReference type="EMBL" id="CAACVI010000012">
    <property type="protein sequence ID" value="VEN73756.1"/>
    <property type="molecule type" value="Genomic_DNA"/>
</dbReference>
<evidence type="ECO:0000256" key="1">
    <source>
        <dbReference type="ARBA" id="ARBA00022490"/>
    </source>
</evidence>
<dbReference type="Gene3D" id="2.40.280.10">
    <property type="match status" value="1"/>
</dbReference>
<dbReference type="CDD" id="cd09294">
    <property type="entry name" value="SmpB"/>
    <property type="match status" value="1"/>
</dbReference>
<evidence type="ECO:0000256" key="4">
    <source>
        <dbReference type="SAM" id="MobiDB-lite"/>
    </source>
</evidence>
<accession>A0A484HHD7</accession>
<comment type="subcellular location">
    <subcellularLocation>
        <location evidence="3">Cytoplasm</location>
    </subcellularLocation>
    <text evidence="3">The tmRNA-SmpB complex associates with stalled 70S ribosomes.</text>
</comment>
<evidence type="ECO:0000313" key="5">
    <source>
        <dbReference type="EMBL" id="VEN73756.1"/>
    </source>
</evidence>
<organism evidence="5">
    <name type="scientific">uncultured Desulfobacteraceae bacterium</name>
    <dbReference type="NCBI Taxonomy" id="218296"/>
    <lineage>
        <taxon>Bacteria</taxon>
        <taxon>Pseudomonadati</taxon>
        <taxon>Thermodesulfobacteriota</taxon>
        <taxon>Desulfobacteria</taxon>
        <taxon>Desulfobacterales</taxon>
        <taxon>Desulfobacteraceae</taxon>
        <taxon>environmental samples</taxon>
    </lineage>
</organism>
<protein>
    <recommendedName>
        <fullName evidence="3">SsrA-binding protein</fullName>
    </recommendedName>
    <alternativeName>
        <fullName evidence="3">Small protein B</fullName>
    </alternativeName>
</protein>
<evidence type="ECO:0000256" key="3">
    <source>
        <dbReference type="HAMAP-Rule" id="MF_00023"/>
    </source>
</evidence>
<dbReference type="AlphaFoldDB" id="A0A484HHD7"/>
<comment type="function">
    <text evidence="3">Required for rescue of stalled ribosomes mediated by trans-translation. Binds to transfer-messenger RNA (tmRNA), required for stable association of tmRNA with ribosomes. tmRNA and SmpB together mimic tRNA shape, replacing the anticodon stem-loop with SmpB. tmRNA is encoded by the ssrA gene; the 2 termini fold to resemble tRNA(Ala) and it encodes a 'tag peptide', a short internal open reading frame. During trans-translation Ala-aminoacylated tmRNA acts like a tRNA, entering the A-site of stalled ribosomes, displacing the stalled mRNA. The ribosome then switches to translate the ORF on the tmRNA; the nascent peptide is terminated with the 'tag peptide' encoded by the tmRNA and targeted for degradation. The ribosome is freed to recommence translation, which seems to be the essential function of trans-translation.</text>
</comment>
<dbReference type="GO" id="GO:0003723">
    <property type="term" value="F:RNA binding"/>
    <property type="evidence" value="ECO:0007669"/>
    <property type="project" value="UniProtKB-UniRule"/>
</dbReference>
<dbReference type="InterPro" id="IPR023620">
    <property type="entry name" value="SmpB"/>
</dbReference>
<dbReference type="PANTHER" id="PTHR30308">
    <property type="entry name" value="TMRNA-BINDING COMPONENT OF TRANS-TRANSLATION TAGGING COMPLEX"/>
    <property type="match status" value="1"/>
</dbReference>
<keyword evidence="2 3" id="KW-0694">RNA-binding</keyword>
<dbReference type="Pfam" id="PF01668">
    <property type="entry name" value="SmpB"/>
    <property type="match status" value="1"/>
</dbReference>
<evidence type="ECO:0000256" key="2">
    <source>
        <dbReference type="ARBA" id="ARBA00022884"/>
    </source>
</evidence>
<dbReference type="HAMAP" id="MF_00023">
    <property type="entry name" value="SmpB"/>
    <property type="match status" value="1"/>
</dbReference>
<reference evidence="5" key="1">
    <citation type="submission" date="2019-01" db="EMBL/GenBank/DDBJ databases">
        <authorList>
            <consortium name="Genoscope - CEA"/>
            <person name="William W."/>
        </authorList>
    </citation>
    <scope>NUCLEOTIDE SEQUENCE</scope>
    <source>
        <strain evidence="5">CR-1</strain>
    </source>
</reference>
<dbReference type="SUPFAM" id="SSF74982">
    <property type="entry name" value="Small protein B (SmpB)"/>
    <property type="match status" value="1"/>
</dbReference>
<proteinExistence type="inferred from homology"/>
<keyword evidence="1 3" id="KW-0963">Cytoplasm</keyword>
<dbReference type="GO" id="GO:0005829">
    <property type="term" value="C:cytosol"/>
    <property type="evidence" value="ECO:0007669"/>
    <property type="project" value="TreeGrafter"/>
</dbReference>
<dbReference type="PROSITE" id="PS01317">
    <property type="entry name" value="SSRP"/>
    <property type="match status" value="1"/>
</dbReference>
<dbReference type="GO" id="GO:0070929">
    <property type="term" value="P:trans-translation"/>
    <property type="evidence" value="ECO:0007669"/>
    <property type="project" value="UniProtKB-UniRule"/>
</dbReference>
<dbReference type="NCBIfam" id="TIGR00086">
    <property type="entry name" value="smpB"/>
    <property type="match status" value="1"/>
</dbReference>
<dbReference type="NCBIfam" id="NF003843">
    <property type="entry name" value="PRK05422.1"/>
    <property type="match status" value="1"/>
</dbReference>
<dbReference type="GO" id="GO:0070930">
    <property type="term" value="P:trans-translation-dependent protein tagging"/>
    <property type="evidence" value="ECO:0007669"/>
    <property type="project" value="TreeGrafter"/>
</dbReference>
<feature type="region of interest" description="Disordered" evidence="4">
    <location>
        <begin position="129"/>
        <end position="155"/>
    </location>
</feature>
<gene>
    <name evidence="3 5" type="primary">smpB</name>
    <name evidence="5" type="ORF">EPICR_20225</name>
</gene>
<sequence length="155" mass="18171">MSRNEHIKIVSENRKARHNYVIGDKFEAGLALLGTEVKSIRMGRANLKDSHVKIRNGEAFVHQMHIGPCPFAFYDNHDPFRTRKLLLNRSEIRRLGIKIKERGFSLIPLTLYFKNGKAKLSIALARGKRKYDKRESIKRRDAKREMDRQRKEDGR</sequence>
<dbReference type="InterPro" id="IPR000037">
    <property type="entry name" value="SsrA-bd_prot"/>
</dbReference>
<name>A0A484HHD7_9BACT</name>
<dbReference type="PANTHER" id="PTHR30308:SF2">
    <property type="entry name" value="SSRA-BINDING PROTEIN"/>
    <property type="match status" value="1"/>
</dbReference>